<proteinExistence type="inferred from homology"/>
<keyword evidence="3 7" id="KW-0436">Ligase</keyword>
<dbReference type="FunFam" id="3.30.1490.20:FF:000002">
    <property type="entry name" value="Succinate--CoA ligase [ADP-forming] subunit beta"/>
    <property type="match status" value="1"/>
</dbReference>
<dbReference type="EC" id="6.2.1.5" evidence="7"/>
<dbReference type="NCBIfam" id="NF001913">
    <property type="entry name" value="PRK00696.1"/>
    <property type="match status" value="1"/>
</dbReference>
<feature type="binding site" evidence="7">
    <location>
        <position position="46"/>
    </location>
    <ligand>
        <name>ATP</name>
        <dbReference type="ChEBI" id="CHEBI:30616"/>
    </ligand>
</feature>
<dbReference type="PIRSF" id="PIRSF001554">
    <property type="entry name" value="SucCS_beta"/>
    <property type="match status" value="1"/>
</dbReference>
<dbReference type="GO" id="GO:0004775">
    <property type="term" value="F:succinate-CoA ligase (ADP-forming) activity"/>
    <property type="evidence" value="ECO:0007669"/>
    <property type="project" value="UniProtKB-UniRule"/>
</dbReference>
<dbReference type="AlphaFoldDB" id="A0A1M5S8A2"/>
<dbReference type="SUPFAM" id="SSF56059">
    <property type="entry name" value="Glutathione synthetase ATP-binding domain-like"/>
    <property type="match status" value="1"/>
</dbReference>
<evidence type="ECO:0000259" key="9">
    <source>
        <dbReference type="PROSITE" id="PS50975"/>
    </source>
</evidence>
<evidence type="ECO:0000313" key="11">
    <source>
        <dbReference type="Proteomes" id="UP000184389"/>
    </source>
</evidence>
<dbReference type="STRING" id="1123281.SAMN02745180_00099"/>
<feature type="binding site" evidence="7">
    <location>
        <position position="102"/>
    </location>
    <ligand>
        <name>ATP</name>
        <dbReference type="ChEBI" id="CHEBI:30616"/>
    </ligand>
</feature>
<evidence type="ECO:0000256" key="4">
    <source>
        <dbReference type="ARBA" id="ARBA00022723"/>
    </source>
</evidence>
<comment type="function">
    <text evidence="7">Succinyl-CoA synthetase functions in the citric acid cycle (TCA), coupling the hydrolysis of succinyl-CoA to the synthesis of either ATP or GTP and thus represents the only step of substrate-level phosphorylation in the TCA. The beta subunit provides nucleotide specificity of the enzyme and binds the substrate succinate, while the binding sites for coenzyme A and phosphate are found in the alpha subunit.</text>
</comment>
<dbReference type="UniPathway" id="UPA00223">
    <property type="reaction ID" value="UER00999"/>
</dbReference>
<dbReference type="FunFam" id="3.40.50.261:FF:000001">
    <property type="entry name" value="Succinate--CoA ligase [ADP-forming] subunit beta"/>
    <property type="match status" value="1"/>
</dbReference>
<comment type="catalytic activity">
    <reaction evidence="7">
        <text>succinate + ATP + CoA = succinyl-CoA + ADP + phosphate</text>
        <dbReference type="Rhea" id="RHEA:17661"/>
        <dbReference type="ChEBI" id="CHEBI:30031"/>
        <dbReference type="ChEBI" id="CHEBI:30616"/>
        <dbReference type="ChEBI" id="CHEBI:43474"/>
        <dbReference type="ChEBI" id="CHEBI:57287"/>
        <dbReference type="ChEBI" id="CHEBI:57292"/>
        <dbReference type="ChEBI" id="CHEBI:456216"/>
        <dbReference type="EC" id="6.2.1.5"/>
    </reaction>
</comment>
<dbReference type="PANTHER" id="PTHR11815:SF10">
    <property type="entry name" value="SUCCINATE--COA LIGASE [GDP-FORMING] SUBUNIT BETA, MITOCHONDRIAL"/>
    <property type="match status" value="1"/>
</dbReference>
<dbReference type="Pfam" id="PF08442">
    <property type="entry name" value="ATP-grasp_2"/>
    <property type="match status" value="1"/>
</dbReference>
<dbReference type="FunFam" id="3.30.470.20:FF:000002">
    <property type="entry name" value="Succinate--CoA ligase [ADP-forming] subunit beta"/>
    <property type="match status" value="1"/>
</dbReference>
<feature type="binding site" evidence="7">
    <location>
        <position position="107"/>
    </location>
    <ligand>
        <name>ATP</name>
        <dbReference type="ChEBI" id="CHEBI:30616"/>
    </ligand>
</feature>
<keyword evidence="6 7" id="KW-0460">Magnesium</keyword>
<reference evidence="10 11" key="1">
    <citation type="submission" date="2016-11" db="EMBL/GenBank/DDBJ databases">
        <authorList>
            <person name="Jaros S."/>
            <person name="Januszkiewicz K."/>
            <person name="Wedrychowicz H."/>
        </authorList>
    </citation>
    <scope>NUCLEOTIDE SEQUENCE [LARGE SCALE GENOMIC DNA]</scope>
    <source>
        <strain evidence="10 11">DSM 13106</strain>
    </source>
</reference>
<sequence>MNIHEYQAKEILRSFCIPVPNGRVIYDPEDAERAAWRIGTDIAVVKSQIHAGGRGKAGGIKIANSIDDVKKYSKELIGKILVTPQTGPKGKKVKAVLIEEGCDIFKEYYLAFVLDREKSKITLIASEEGGTDIEEISKEKPDMIFTESIDPLLGVLEFQAKRIGLNINIPQELINQFVEVVMNLYKCFVDKDCTLLEINPLVVTEDKQLLALDAKMNFDENGLYRNRDICNYRDLSEENEKEIEASKYGLSYISLDGNIGCVVNGAGLAMATMDTIKYYGGEPANFLDVGGGATEENVTNAFKIIISDSRVKGIFVNIFGGIMKCDVIAKGIVNATKELALNIPLVIRLEGTNMDLGMEIIKDSKLNIFTAKDMDEGTKKIISLVQ</sequence>
<dbReference type="RefSeq" id="WP_072742575.1">
    <property type="nucleotide sequence ID" value="NZ_FQXR01000002.1"/>
</dbReference>
<dbReference type="GO" id="GO:0000287">
    <property type="term" value="F:magnesium ion binding"/>
    <property type="evidence" value="ECO:0007669"/>
    <property type="project" value="UniProtKB-UniRule"/>
</dbReference>
<feature type="binding site" evidence="7">
    <location>
        <position position="99"/>
    </location>
    <ligand>
        <name>ATP</name>
        <dbReference type="ChEBI" id="CHEBI:30616"/>
    </ligand>
</feature>
<evidence type="ECO:0000256" key="5">
    <source>
        <dbReference type="ARBA" id="ARBA00022741"/>
    </source>
</evidence>
<dbReference type="EMBL" id="FQXR01000002">
    <property type="protein sequence ID" value="SHH34709.1"/>
    <property type="molecule type" value="Genomic_DNA"/>
</dbReference>
<dbReference type="InterPro" id="IPR017866">
    <property type="entry name" value="Succ-CoA_synthase_bsu_CS"/>
</dbReference>
<dbReference type="HAMAP" id="MF_00558">
    <property type="entry name" value="Succ_CoA_beta"/>
    <property type="match status" value="1"/>
</dbReference>
<dbReference type="Gene3D" id="3.30.1490.20">
    <property type="entry name" value="ATP-grasp fold, A domain"/>
    <property type="match status" value="1"/>
</dbReference>
<evidence type="ECO:0000313" key="10">
    <source>
        <dbReference type="EMBL" id="SHH34709.1"/>
    </source>
</evidence>
<feature type="binding site" evidence="7">
    <location>
        <position position="264"/>
    </location>
    <ligand>
        <name>substrate</name>
        <note>ligand shared with subunit alpha</note>
    </ligand>
</feature>
<evidence type="ECO:0000256" key="1">
    <source>
        <dbReference type="ARBA" id="ARBA00009182"/>
    </source>
</evidence>
<evidence type="ECO:0000256" key="6">
    <source>
        <dbReference type="ARBA" id="ARBA00022842"/>
    </source>
</evidence>
<feature type="binding site" evidence="7">
    <location>
        <begin position="321"/>
        <end position="323"/>
    </location>
    <ligand>
        <name>substrate</name>
        <note>ligand shared with subunit alpha</note>
    </ligand>
</feature>
<comment type="similarity">
    <text evidence="1 7">Belongs to the succinate/malate CoA ligase beta subunit family.</text>
</comment>
<dbReference type="PROSITE" id="PS01217">
    <property type="entry name" value="SUCCINYL_COA_LIG_3"/>
    <property type="match status" value="1"/>
</dbReference>
<dbReference type="GO" id="GO:0006099">
    <property type="term" value="P:tricarboxylic acid cycle"/>
    <property type="evidence" value="ECO:0007669"/>
    <property type="project" value="UniProtKB-UniRule"/>
</dbReference>
<feature type="binding site" evidence="7">
    <location>
        <position position="199"/>
    </location>
    <ligand>
        <name>Mg(2+)</name>
        <dbReference type="ChEBI" id="CHEBI:18420"/>
    </ligand>
</feature>
<keyword evidence="5 7" id="KW-0547">Nucleotide-binding</keyword>
<comment type="subunit">
    <text evidence="7">Heterotetramer of two alpha and two beta subunits.</text>
</comment>
<feature type="binding site" evidence="7">
    <location>
        <begin position="53"/>
        <end position="55"/>
    </location>
    <ligand>
        <name>ATP</name>
        <dbReference type="ChEBI" id="CHEBI:30616"/>
    </ligand>
</feature>
<evidence type="ECO:0000256" key="3">
    <source>
        <dbReference type="ARBA" id="ARBA00022598"/>
    </source>
</evidence>
<protein>
    <recommendedName>
        <fullName evidence="7">Succinate--CoA ligase [ADP-forming] subunit beta</fullName>
        <ecNumber evidence="7">6.2.1.5</ecNumber>
    </recommendedName>
    <alternativeName>
        <fullName evidence="7">Succinyl-CoA synthetase subunit beta</fullName>
        <shortName evidence="7">SCS-beta</shortName>
    </alternativeName>
</protein>
<dbReference type="GO" id="GO:0005829">
    <property type="term" value="C:cytosol"/>
    <property type="evidence" value="ECO:0007669"/>
    <property type="project" value="TreeGrafter"/>
</dbReference>
<dbReference type="GO" id="GO:0006104">
    <property type="term" value="P:succinyl-CoA metabolic process"/>
    <property type="evidence" value="ECO:0007669"/>
    <property type="project" value="TreeGrafter"/>
</dbReference>
<comment type="pathway">
    <text evidence="7">Carbohydrate metabolism; tricarboxylic acid cycle; succinate from succinyl-CoA (ligase route): step 1/1.</text>
</comment>
<dbReference type="Gene3D" id="3.40.50.261">
    <property type="entry name" value="Succinyl-CoA synthetase domains"/>
    <property type="match status" value="1"/>
</dbReference>
<comment type="cofactor">
    <cofactor evidence="7">
        <name>Mg(2+)</name>
        <dbReference type="ChEBI" id="CHEBI:18420"/>
    </cofactor>
    <text evidence="7">Binds 1 Mg(2+) ion per subunit.</text>
</comment>
<dbReference type="SUPFAM" id="SSF52210">
    <property type="entry name" value="Succinyl-CoA synthetase domains"/>
    <property type="match status" value="1"/>
</dbReference>
<dbReference type="OrthoDB" id="9802602at2"/>
<dbReference type="PANTHER" id="PTHR11815">
    <property type="entry name" value="SUCCINYL-COA SYNTHETASE BETA CHAIN"/>
    <property type="match status" value="1"/>
</dbReference>
<dbReference type="InterPro" id="IPR011761">
    <property type="entry name" value="ATP-grasp"/>
</dbReference>
<dbReference type="InterPro" id="IPR016102">
    <property type="entry name" value="Succinyl-CoA_synth-like"/>
</dbReference>
<dbReference type="InterPro" id="IPR005811">
    <property type="entry name" value="SUCC_ACL_C"/>
</dbReference>
<dbReference type="GO" id="GO:0005524">
    <property type="term" value="F:ATP binding"/>
    <property type="evidence" value="ECO:0007669"/>
    <property type="project" value="UniProtKB-UniRule"/>
</dbReference>
<dbReference type="Proteomes" id="UP000184389">
    <property type="component" value="Unassembled WGS sequence"/>
</dbReference>
<organism evidence="10 11">
    <name type="scientific">Sporanaerobacter acetigenes DSM 13106</name>
    <dbReference type="NCBI Taxonomy" id="1123281"/>
    <lineage>
        <taxon>Bacteria</taxon>
        <taxon>Bacillati</taxon>
        <taxon>Bacillota</taxon>
        <taxon>Tissierellia</taxon>
        <taxon>Tissierellales</taxon>
        <taxon>Sporanaerobacteraceae</taxon>
        <taxon>Sporanaerobacter</taxon>
    </lineage>
</organism>
<dbReference type="InterPro" id="IPR013650">
    <property type="entry name" value="ATP-grasp_succ-CoA_synth-type"/>
</dbReference>
<comment type="catalytic activity">
    <reaction evidence="7">
        <text>GTP + succinate + CoA = succinyl-CoA + GDP + phosphate</text>
        <dbReference type="Rhea" id="RHEA:22120"/>
        <dbReference type="ChEBI" id="CHEBI:30031"/>
        <dbReference type="ChEBI" id="CHEBI:37565"/>
        <dbReference type="ChEBI" id="CHEBI:43474"/>
        <dbReference type="ChEBI" id="CHEBI:57287"/>
        <dbReference type="ChEBI" id="CHEBI:57292"/>
        <dbReference type="ChEBI" id="CHEBI:58189"/>
    </reaction>
</comment>
<keyword evidence="11" id="KW-1185">Reference proteome</keyword>
<dbReference type="PROSITE" id="PS50975">
    <property type="entry name" value="ATP_GRASP"/>
    <property type="match status" value="1"/>
</dbReference>
<keyword evidence="7 8" id="KW-0067">ATP-binding</keyword>
<dbReference type="NCBIfam" id="TIGR01016">
    <property type="entry name" value="sucCoAbeta"/>
    <property type="match status" value="1"/>
</dbReference>
<dbReference type="Gene3D" id="3.30.470.20">
    <property type="entry name" value="ATP-grasp fold, B domain"/>
    <property type="match status" value="1"/>
</dbReference>
<keyword evidence="2 7" id="KW-0816">Tricarboxylic acid cycle</keyword>
<evidence type="ECO:0000256" key="7">
    <source>
        <dbReference type="HAMAP-Rule" id="MF_00558"/>
    </source>
</evidence>
<accession>A0A1M5S8A2</accession>
<dbReference type="InterPro" id="IPR013815">
    <property type="entry name" value="ATP_grasp_subdomain_1"/>
</dbReference>
<evidence type="ECO:0000256" key="8">
    <source>
        <dbReference type="PROSITE-ProRule" id="PRU00409"/>
    </source>
</evidence>
<gene>
    <name evidence="7" type="primary">sucC</name>
    <name evidence="10" type="ORF">SAMN02745180_00099</name>
</gene>
<keyword evidence="4 7" id="KW-0479">Metal-binding</keyword>
<dbReference type="GO" id="GO:0004776">
    <property type="term" value="F:succinate-CoA ligase (GDP-forming) activity"/>
    <property type="evidence" value="ECO:0007669"/>
    <property type="project" value="RHEA"/>
</dbReference>
<dbReference type="Pfam" id="PF00549">
    <property type="entry name" value="Ligase_CoA"/>
    <property type="match status" value="1"/>
</dbReference>
<evidence type="ECO:0000256" key="2">
    <source>
        <dbReference type="ARBA" id="ARBA00022532"/>
    </source>
</evidence>
<feature type="domain" description="ATP-grasp" evidence="9">
    <location>
        <begin position="9"/>
        <end position="244"/>
    </location>
</feature>
<dbReference type="GO" id="GO:0042709">
    <property type="term" value="C:succinate-CoA ligase complex"/>
    <property type="evidence" value="ECO:0007669"/>
    <property type="project" value="TreeGrafter"/>
</dbReference>
<name>A0A1M5S8A2_9FIRM</name>
<dbReference type="InterPro" id="IPR005809">
    <property type="entry name" value="Succ_CoA_ligase-like_bsu"/>
</dbReference>
<feature type="binding site" evidence="7">
    <location>
        <position position="213"/>
    </location>
    <ligand>
        <name>Mg(2+)</name>
        <dbReference type="ChEBI" id="CHEBI:18420"/>
    </ligand>
</feature>